<evidence type="ECO:0000256" key="1">
    <source>
        <dbReference type="SAM" id="Coils"/>
    </source>
</evidence>
<protein>
    <submittedName>
        <fullName evidence="2">Uncharacterized protein</fullName>
    </submittedName>
</protein>
<dbReference type="OrthoDB" id="6019201at2759"/>
<accession>A0A813EH09</accession>
<dbReference type="Proteomes" id="UP000654075">
    <property type="component" value="Unassembled WGS sequence"/>
</dbReference>
<feature type="non-terminal residue" evidence="2">
    <location>
        <position position="287"/>
    </location>
</feature>
<reference evidence="2" key="1">
    <citation type="submission" date="2021-02" db="EMBL/GenBank/DDBJ databases">
        <authorList>
            <person name="Dougan E. K."/>
            <person name="Rhodes N."/>
            <person name="Thang M."/>
            <person name="Chan C."/>
        </authorList>
    </citation>
    <scope>NUCLEOTIDE SEQUENCE</scope>
</reference>
<evidence type="ECO:0000313" key="2">
    <source>
        <dbReference type="EMBL" id="CAE8598214.1"/>
    </source>
</evidence>
<feature type="non-terminal residue" evidence="2">
    <location>
        <position position="1"/>
    </location>
</feature>
<keyword evidence="1" id="KW-0175">Coiled coil</keyword>
<sequence length="287" mass="33278">AAHSQLWADHEAKLTDCRVAETKVLEFEGHVLQLREEHAARAAAQQQSLQQLTLESDQLRAESENLQLTYASAEAKTLELRVEQEELRGEGQFHETRSLKAEAKAAELERSLQRCRMEQEQLQAACSEEQRLRQEAEDQCRRSVRQATDEMKQELRKLQEAQAAEQHTRAQSEQVQLVLESELQLLRKDQQEMLDGLREEQAALEEERKLRQLDHQQYTSQDGHLRGELHDARSENLAEREQRQEAEERYHYLLTETEKLRLDLRKIQKAGSDAKAARIEVAGKAQV</sequence>
<gene>
    <name evidence="2" type="ORF">PGLA1383_LOCUS16619</name>
</gene>
<comment type="caution">
    <text evidence="2">The sequence shown here is derived from an EMBL/GenBank/DDBJ whole genome shotgun (WGS) entry which is preliminary data.</text>
</comment>
<proteinExistence type="predicted"/>
<keyword evidence="3" id="KW-1185">Reference proteome</keyword>
<evidence type="ECO:0000313" key="3">
    <source>
        <dbReference type="Proteomes" id="UP000654075"/>
    </source>
</evidence>
<organism evidence="2 3">
    <name type="scientific">Polarella glacialis</name>
    <name type="common">Dinoflagellate</name>
    <dbReference type="NCBI Taxonomy" id="89957"/>
    <lineage>
        <taxon>Eukaryota</taxon>
        <taxon>Sar</taxon>
        <taxon>Alveolata</taxon>
        <taxon>Dinophyceae</taxon>
        <taxon>Suessiales</taxon>
        <taxon>Suessiaceae</taxon>
        <taxon>Polarella</taxon>
    </lineage>
</organism>
<dbReference type="AlphaFoldDB" id="A0A813EH09"/>
<dbReference type="EMBL" id="CAJNNV010010110">
    <property type="protein sequence ID" value="CAE8598214.1"/>
    <property type="molecule type" value="Genomic_DNA"/>
</dbReference>
<feature type="coiled-coil region" evidence="1">
    <location>
        <begin position="35"/>
        <end position="249"/>
    </location>
</feature>
<name>A0A813EH09_POLGL</name>